<dbReference type="Gene3D" id="3.40.50.12780">
    <property type="entry name" value="N-terminal domain of ligase-like"/>
    <property type="match status" value="1"/>
</dbReference>
<dbReference type="InterPro" id="IPR000873">
    <property type="entry name" value="AMP-dep_synth/lig_dom"/>
</dbReference>
<evidence type="ECO:0000259" key="3">
    <source>
        <dbReference type="Pfam" id="PF00501"/>
    </source>
</evidence>
<name>A0A1H0Z5P6_9BACI</name>
<dbReference type="STRING" id="553311.SAMN05216231_1037"/>
<gene>
    <name evidence="4" type="ORF">SAMN05216231_1037</name>
</gene>
<evidence type="ECO:0000256" key="1">
    <source>
        <dbReference type="ARBA" id="ARBA00022741"/>
    </source>
</evidence>
<dbReference type="RefSeq" id="WP_092491867.1">
    <property type="nucleotide sequence ID" value="NZ_FNKD01000001.1"/>
</dbReference>
<dbReference type="GO" id="GO:0004467">
    <property type="term" value="F:long-chain fatty acid-CoA ligase activity"/>
    <property type="evidence" value="ECO:0007669"/>
    <property type="project" value="TreeGrafter"/>
</dbReference>
<protein>
    <submittedName>
        <fullName evidence="4">Long-chain acyl-CoA synthetase</fullName>
    </submittedName>
</protein>
<evidence type="ECO:0000313" key="5">
    <source>
        <dbReference type="Proteomes" id="UP000199444"/>
    </source>
</evidence>
<evidence type="ECO:0000313" key="4">
    <source>
        <dbReference type="EMBL" id="SDQ22660.1"/>
    </source>
</evidence>
<keyword evidence="1" id="KW-0547">Nucleotide-binding</keyword>
<dbReference type="Pfam" id="PF23562">
    <property type="entry name" value="AMP-binding_C_3"/>
    <property type="match status" value="1"/>
</dbReference>
<dbReference type="PANTHER" id="PTHR43272:SF33">
    <property type="entry name" value="AMP-BINDING DOMAIN-CONTAINING PROTEIN-RELATED"/>
    <property type="match status" value="1"/>
</dbReference>
<accession>A0A1H0Z5P6</accession>
<dbReference type="SUPFAM" id="SSF56801">
    <property type="entry name" value="Acetyl-CoA synthetase-like"/>
    <property type="match status" value="1"/>
</dbReference>
<keyword evidence="2" id="KW-0067">ATP-binding</keyword>
<evidence type="ECO:0000256" key="2">
    <source>
        <dbReference type="ARBA" id="ARBA00022840"/>
    </source>
</evidence>
<dbReference type="GO" id="GO:0016020">
    <property type="term" value="C:membrane"/>
    <property type="evidence" value="ECO:0007669"/>
    <property type="project" value="TreeGrafter"/>
</dbReference>
<proteinExistence type="predicted"/>
<dbReference type="GO" id="GO:0005524">
    <property type="term" value="F:ATP binding"/>
    <property type="evidence" value="ECO:0007669"/>
    <property type="project" value="UniProtKB-KW"/>
</dbReference>
<dbReference type="EMBL" id="FNKD01000001">
    <property type="protein sequence ID" value="SDQ22660.1"/>
    <property type="molecule type" value="Genomic_DNA"/>
</dbReference>
<dbReference type="PANTHER" id="PTHR43272">
    <property type="entry name" value="LONG-CHAIN-FATTY-ACID--COA LIGASE"/>
    <property type="match status" value="1"/>
</dbReference>
<dbReference type="CDD" id="cd05907">
    <property type="entry name" value="VL_LC_FACS_like"/>
    <property type="match status" value="1"/>
</dbReference>
<dbReference type="InterPro" id="IPR042099">
    <property type="entry name" value="ANL_N_sf"/>
</dbReference>
<dbReference type="Pfam" id="PF00501">
    <property type="entry name" value="AMP-binding"/>
    <property type="match status" value="1"/>
</dbReference>
<reference evidence="4 5" key="1">
    <citation type="submission" date="2016-10" db="EMBL/GenBank/DDBJ databases">
        <authorList>
            <person name="de Groot N.N."/>
        </authorList>
    </citation>
    <scope>NUCLEOTIDE SEQUENCE [LARGE SCALE GENOMIC DNA]</scope>
    <source>
        <strain evidence="4 5">CGMCC 1.10449</strain>
    </source>
</reference>
<organism evidence="4 5">
    <name type="scientific">Virgibacillus salinus</name>
    <dbReference type="NCBI Taxonomy" id="553311"/>
    <lineage>
        <taxon>Bacteria</taxon>
        <taxon>Bacillati</taxon>
        <taxon>Bacillota</taxon>
        <taxon>Bacilli</taxon>
        <taxon>Bacillales</taxon>
        <taxon>Bacillaceae</taxon>
        <taxon>Virgibacillus</taxon>
    </lineage>
</organism>
<keyword evidence="5" id="KW-1185">Reference proteome</keyword>
<dbReference type="Proteomes" id="UP000199444">
    <property type="component" value="Unassembled WGS sequence"/>
</dbReference>
<feature type="domain" description="AMP-dependent synthetase/ligase" evidence="3">
    <location>
        <begin position="11"/>
        <end position="429"/>
    </location>
</feature>
<sequence length="618" mass="69793">MKPNNLLEMLHRTVERSPEKDALIWKESGTYQHITYQKFWDRIYDAASGLKHLGIGENDKVAILSNSNPMWGITDFAAASLKAVSVPVYPTLPSEQVAYILKNADVRTVVVENEEQRDKVLAGDANVESIITMYPGESFSSTETNLSFFKLEKIGEENKIPDWEERWQKINRDQLTTIIHTSGTTGKPNGVMLSHGNFLSNMEAVQFWLIELLPEDLTLSYLPLSHVFERMAGYYMPLSVGTTIAYAESIETIQENLKEISPTVLTSVPRLFEKVYAKVLGEIDNGTPIKQKVFNWAINIGIERYERYLNATVNELILGEVMPSDFMRKWKIAERLVYQKVKKELGGRIRGMVSGGGTLNPDVARFFWAIDLPILEGYGLTETSPVITTNPMVRAKVGTVGKVMPNLDVRIAADGEVLVRGPSVMKGYYNNEEATANAFEGDWLYTGDIGELDEDNYLKIIDRKKRILVLSTGKNVAPQLIENAINENSFVEQSLVIGDQRKYIICLVNPDFENLVPWARQNGIRSESLDEICRHKIVKDLIEDKVKEHTKDLAEYEKPKKVVIIGEQWTVETGELTPKLSMRVNVIENKYKNIIEELYAEDRPTNSQMETGATAGNA</sequence>
<dbReference type="AlphaFoldDB" id="A0A1H0Z5P6"/>